<gene>
    <name evidence="1" type="ORF">BO95DRAFT_362486</name>
</gene>
<feature type="non-terminal residue" evidence="1">
    <location>
        <position position="1"/>
    </location>
</feature>
<name>A0ACD1G9T4_9EURO</name>
<accession>A0ACD1G9T4</accession>
<sequence>SSVKIFIFFILKKNKGLRLYIDYKKLNKILVKNYYSLFLILEILNRIIKAKYFFKLGI</sequence>
<dbReference type="Proteomes" id="UP000249057">
    <property type="component" value="Unassembled WGS sequence"/>
</dbReference>
<reference evidence="1" key="1">
    <citation type="submission" date="2018-02" db="EMBL/GenBank/DDBJ databases">
        <title>The genomes of Aspergillus section Nigri reveals drivers in fungal speciation.</title>
        <authorList>
            <consortium name="DOE Joint Genome Institute"/>
            <person name="Vesth T.C."/>
            <person name="Nybo J."/>
            <person name="Theobald S."/>
            <person name="Brandl J."/>
            <person name="Frisvad J.C."/>
            <person name="Nielsen K.F."/>
            <person name="Lyhne E.K."/>
            <person name="Kogle M.E."/>
            <person name="Kuo A."/>
            <person name="Riley R."/>
            <person name="Clum A."/>
            <person name="Nolan M."/>
            <person name="Lipzen A."/>
            <person name="Salamov A."/>
            <person name="Henrissat B."/>
            <person name="Wiebenga A."/>
            <person name="De vries R.P."/>
            <person name="Grigoriev I.V."/>
            <person name="Mortensen U.H."/>
            <person name="Andersen M.R."/>
            <person name="Baker S.E."/>
        </authorList>
    </citation>
    <scope>NUCLEOTIDE SEQUENCE</scope>
    <source>
        <strain evidence="1">CBS 621.78</strain>
    </source>
</reference>
<organism evidence="1 2">
    <name type="scientific">Aspergillus brunneoviolaceus CBS 621.78</name>
    <dbReference type="NCBI Taxonomy" id="1450534"/>
    <lineage>
        <taxon>Eukaryota</taxon>
        <taxon>Fungi</taxon>
        <taxon>Dikarya</taxon>
        <taxon>Ascomycota</taxon>
        <taxon>Pezizomycotina</taxon>
        <taxon>Eurotiomycetes</taxon>
        <taxon>Eurotiomycetidae</taxon>
        <taxon>Eurotiales</taxon>
        <taxon>Aspergillaceae</taxon>
        <taxon>Aspergillus</taxon>
        <taxon>Aspergillus subgen. Circumdati</taxon>
    </lineage>
</organism>
<evidence type="ECO:0000313" key="1">
    <source>
        <dbReference type="EMBL" id="RAH45970.1"/>
    </source>
</evidence>
<dbReference type="EMBL" id="KZ825341">
    <property type="protein sequence ID" value="RAH45970.1"/>
    <property type="molecule type" value="Genomic_DNA"/>
</dbReference>
<protein>
    <submittedName>
        <fullName evidence="1">Uncharacterized protein</fullName>
    </submittedName>
</protein>
<proteinExistence type="predicted"/>
<evidence type="ECO:0000313" key="2">
    <source>
        <dbReference type="Proteomes" id="UP000249057"/>
    </source>
</evidence>
<keyword evidence="2" id="KW-1185">Reference proteome</keyword>